<dbReference type="PANTHER" id="PTHR46165:SF2">
    <property type="entry name" value="SET AND MYND DOMAIN-CONTAINING PROTEIN 4"/>
    <property type="match status" value="1"/>
</dbReference>
<dbReference type="CDD" id="cd10536">
    <property type="entry name" value="SET_SMYD4"/>
    <property type="match status" value="1"/>
</dbReference>
<keyword evidence="9" id="KW-0862">Zinc</keyword>
<dbReference type="Gene3D" id="6.10.140.2220">
    <property type="match status" value="1"/>
</dbReference>
<dbReference type="GO" id="GO:0042826">
    <property type="term" value="F:histone deacetylase binding"/>
    <property type="evidence" value="ECO:0007669"/>
    <property type="project" value="TreeGrafter"/>
</dbReference>
<keyword evidence="5" id="KW-0808">Transferase</keyword>
<accession>A0A3S3PAC0</accession>
<dbReference type="Pfam" id="PF00856">
    <property type="entry name" value="SET"/>
    <property type="match status" value="1"/>
</dbReference>
<evidence type="ECO:0000313" key="18">
    <source>
        <dbReference type="EMBL" id="RWS15586.1"/>
    </source>
</evidence>
<dbReference type="GO" id="GO:0008276">
    <property type="term" value="F:protein methyltransferase activity"/>
    <property type="evidence" value="ECO:0007669"/>
    <property type="project" value="UniProtKB-ARBA"/>
</dbReference>
<keyword evidence="4" id="KW-0489">Methyltransferase</keyword>
<evidence type="ECO:0000256" key="2">
    <source>
        <dbReference type="ARBA" id="ARBA00004496"/>
    </source>
</evidence>
<dbReference type="SUPFAM" id="SSF82199">
    <property type="entry name" value="SET domain"/>
    <property type="match status" value="1"/>
</dbReference>
<evidence type="ECO:0000256" key="8">
    <source>
        <dbReference type="ARBA" id="ARBA00022771"/>
    </source>
</evidence>
<dbReference type="GO" id="GO:0005634">
    <property type="term" value="C:nucleus"/>
    <property type="evidence" value="ECO:0007669"/>
    <property type="project" value="UniProtKB-SubCell"/>
</dbReference>
<keyword evidence="10" id="KW-0539">Nucleus</keyword>
<keyword evidence="3" id="KW-0963">Cytoplasm</keyword>
<keyword evidence="8 15" id="KW-0863">Zinc-finger</keyword>
<dbReference type="GO" id="GO:0008757">
    <property type="term" value="F:S-adenosylmethionine-dependent methyltransferase activity"/>
    <property type="evidence" value="ECO:0007669"/>
    <property type="project" value="UniProtKB-ARBA"/>
</dbReference>
<dbReference type="InterPro" id="IPR052097">
    <property type="entry name" value="SET-MYND_domain_protein"/>
</dbReference>
<evidence type="ECO:0000256" key="10">
    <source>
        <dbReference type="ARBA" id="ARBA00023242"/>
    </source>
</evidence>
<dbReference type="OrthoDB" id="62495at2759"/>
<dbReference type="EMBL" id="NCKU01000418">
    <property type="protein sequence ID" value="RWS15586.1"/>
    <property type="molecule type" value="Genomic_DNA"/>
</dbReference>
<dbReference type="PROSITE" id="PS50865">
    <property type="entry name" value="ZF_MYND_2"/>
    <property type="match status" value="1"/>
</dbReference>
<dbReference type="PROSITE" id="PS50280">
    <property type="entry name" value="SET"/>
    <property type="match status" value="1"/>
</dbReference>
<evidence type="ECO:0000256" key="9">
    <source>
        <dbReference type="ARBA" id="ARBA00022833"/>
    </source>
</evidence>
<dbReference type="Gene3D" id="2.170.270.10">
    <property type="entry name" value="SET domain"/>
    <property type="match status" value="1"/>
</dbReference>
<comment type="catalytic activity">
    <reaction evidence="11">
        <text>L-lysyl-[protein] + S-adenosyl-L-methionine = N(6)-methyl-L-lysyl-[protein] + S-adenosyl-L-homocysteine + H(+)</text>
        <dbReference type="Rhea" id="RHEA:51736"/>
        <dbReference type="Rhea" id="RHEA-COMP:9752"/>
        <dbReference type="Rhea" id="RHEA-COMP:13053"/>
        <dbReference type="ChEBI" id="CHEBI:15378"/>
        <dbReference type="ChEBI" id="CHEBI:29969"/>
        <dbReference type="ChEBI" id="CHEBI:57856"/>
        <dbReference type="ChEBI" id="CHEBI:59789"/>
        <dbReference type="ChEBI" id="CHEBI:61929"/>
    </reaction>
</comment>
<organism evidence="18 19">
    <name type="scientific">Dinothrombium tinctorium</name>
    <dbReference type="NCBI Taxonomy" id="1965070"/>
    <lineage>
        <taxon>Eukaryota</taxon>
        <taxon>Metazoa</taxon>
        <taxon>Ecdysozoa</taxon>
        <taxon>Arthropoda</taxon>
        <taxon>Chelicerata</taxon>
        <taxon>Arachnida</taxon>
        <taxon>Acari</taxon>
        <taxon>Acariformes</taxon>
        <taxon>Trombidiformes</taxon>
        <taxon>Prostigmata</taxon>
        <taxon>Anystina</taxon>
        <taxon>Parasitengona</taxon>
        <taxon>Trombidioidea</taxon>
        <taxon>Trombidiidae</taxon>
        <taxon>Dinothrombium</taxon>
    </lineage>
</organism>
<evidence type="ECO:0000256" key="4">
    <source>
        <dbReference type="ARBA" id="ARBA00022603"/>
    </source>
</evidence>
<evidence type="ECO:0000256" key="7">
    <source>
        <dbReference type="ARBA" id="ARBA00022723"/>
    </source>
</evidence>
<feature type="domain" description="SET" evidence="16">
    <location>
        <begin position="211"/>
        <end position="481"/>
    </location>
</feature>
<dbReference type="GO" id="GO:0008270">
    <property type="term" value="F:zinc ion binding"/>
    <property type="evidence" value="ECO:0007669"/>
    <property type="project" value="UniProtKB-KW"/>
</dbReference>
<evidence type="ECO:0000256" key="11">
    <source>
        <dbReference type="ARBA" id="ARBA00048985"/>
    </source>
</evidence>
<dbReference type="GO" id="GO:0032259">
    <property type="term" value="P:methylation"/>
    <property type="evidence" value="ECO:0007669"/>
    <property type="project" value="UniProtKB-KW"/>
</dbReference>
<sequence>MSRKAKFSFKAQWNRFCILTHEFFERQMNNDFTKMEEFKAKLEAIDTVADRIRFLTEDAIFSTAIPQFVDSYLPKEGTQKPRDDSADYDSLSVARRFIESDYNDNNYNKQIENYTKAISTLSMDTAPNENRRELCRLLTKRAELFYILKRYDECLDDINELKKYSISNDLDFLEEMASFCEETKAKSCFRELKPKHFEVKSESKLLESGMSDMQLVYNDIKGRFIRSTKFIPRGTIIAAENPFVAWLRPNLYDSYCNYCLVKLNSRYFYCKDCFKVKYCSSECMQEALASYHSIECSMVDVLKDWAMGHMSLRMAIVAGIEEAIEMEREEKIALKEWVNKEFKNDYSCIHSLCGESCLHDAYFTASTIGALMLAILAARMNLVKENTEDFYILAALLYKHIAQVYLNTYTVYDHNLRNTGYYGVICSSEKRKKVGVSLYATSSLFSHSCDNNCYKYYSGSKIILVSLRPIAAKEEITVNYGTSLAQNTLQTRRNFLNQNFSFECRCSACEVNAECVAYALICPHCKAALVVNEDQSNYCINCNRQNVETKNLDHAMKCAKKAFECAEGFAARGQIEKARLLYKRMAHFYSIYYFSSVRLSPIYDFIAQCYAARNKFYKAYKYKVKTEAMIDESYGFESLEMVALYAECASFLEKAANLSMFRKKKWQKKANFYYEEAFKLLTQLLRADFNIIEENKVSILKQLKI</sequence>
<evidence type="ECO:0000256" key="6">
    <source>
        <dbReference type="ARBA" id="ARBA00022691"/>
    </source>
</evidence>
<comment type="subcellular location">
    <subcellularLocation>
        <location evidence="2">Cytoplasm</location>
    </subcellularLocation>
    <subcellularLocation>
        <location evidence="1">Nucleus</location>
    </subcellularLocation>
</comment>
<keyword evidence="6" id="KW-0949">S-adenosyl-L-methionine</keyword>
<evidence type="ECO:0000256" key="15">
    <source>
        <dbReference type="PROSITE-ProRule" id="PRU00134"/>
    </source>
</evidence>
<dbReference type="Gene3D" id="1.10.220.160">
    <property type="match status" value="1"/>
</dbReference>
<dbReference type="AlphaFoldDB" id="A0A3S3PAC0"/>
<evidence type="ECO:0000313" key="19">
    <source>
        <dbReference type="Proteomes" id="UP000285301"/>
    </source>
</evidence>
<gene>
    <name evidence="18" type="ORF">B4U79_17221</name>
</gene>
<dbReference type="InterPro" id="IPR001214">
    <property type="entry name" value="SET_dom"/>
</dbReference>
<feature type="domain" description="MYND-type" evidence="17">
    <location>
        <begin position="256"/>
        <end position="296"/>
    </location>
</feature>
<dbReference type="GO" id="GO:0008170">
    <property type="term" value="F:N-methyltransferase activity"/>
    <property type="evidence" value="ECO:0007669"/>
    <property type="project" value="UniProtKB-ARBA"/>
</dbReference>
<dbReference type="InterPro" id="IPR044421">
    <property type="entry name" value="SMYD4_SET"/>
</dbReference>
<comment type="function">
    <text evidence="12">Protein-lysine N-methyltransferase. Monomethylates PRMT5, modulating its transcriptional activity. May also act as a histone methyltransferase. Plays a critical role in cardiac development. Acts as a key epigenetic regulator of gene expression during cardiac development via its dual activities as a methyltransferase and negative regulator of HDAC1.</text>
</comment>
<dbReference type="InterPro" id="IPR046341">
    <property type="entry name" value="SET_dom_sf"/>
</dbReference>
<name>A0A3S3PAC0_9ACAR</name>
<dbReference type="GO" id="GO:0005737">
    <property type="term" value="C:cytoplasm"/>
    <property type="evidence" value="ECO:0007669"/>
    <property type="project" value="UniProtKB-SubCell"/>
</dbReference>
<evidence type="ECO:0000259" key="16">
    <source>
        <dbReference type="PROSITE" id="PS50280"/>
    </source>
</evidence>
<evidence type="ECO:0000259" key="17">
    <source>
        <dbReference type="PROSITE" id="PS50865"/>
    </source>
</evidence>
<evidence type="ECO:0000256" key="13">
    <source>
        <dbReference type="ARBA" id="ARBA00093635"/>
    </source>
</evidence>
<comment type="caution">
    <text evidence="18">The sequence shown here is derived from an EMBL/GenBank/DDBJ whole genome shotgun (WGS) entry which is preliminary data.</text>
</comment>
<keyword evidence="19" id="KW-1185">Reference proteome</keyword>
<evidence type="ECO:0000256" key="1">
    <source>
        <dbReference type="ARBA" id="ARBA00004123"/>
    </source>
</evidence>
<dbReference type="InterPro" id="IPR002893">
    <property type="entry name" value="Znf_MYND"/>
</dbReference>
<evidence type="ECO:0000256" key="5">
    <source>
        <dbReference type="ARBA" id="ARBA00022679"/>
    </source>
</evidence>
<keyword evidence="7" id="KW-0479">Metal-binding</keyword>
<dbReference type="Proteomes" id="UP000285301">
    <property type="component" value="Unassembled WGS sequence"/>
</dbReference>
<evidence type="ECO:0000256" key="3">
    <source>
        <dbReference type="ARBA" id="ARBA00022490"/>
    </source>
</evidence>
<dbReference type="STRING" id="1965070.A0A3S3PAC0"/>
<protein>
    <recommendedName>
        <fullName evidence="13">Protein-lysine N-methyltransferase SMYD4</fullName>
    </recommendedName>
    <alternativeName>
        <fullName evidence="14">SET and MYND domain-containing protein 4</fullName>
    </alternativeName>
</protein>
<dbReference type="PANTHER" id="PTHR46165">
    <property type="entry name" value="SET AND MYND DOMAIN-CONTAINING PROTEIN 4"/>
    <property type="match status" value="1"/>
</dbReference>
<evidence type="ECO:0000256" key="12">
    <source>
        <dbReference type="ARBA" id="ARBA00093423"/>
    </source>
</evidence>
<evidence type="ECO:0000256" key="14">
    <source>
        <dbReference type="ARBA" id="ARBA00093680"/>
    </source>
</evidence>
<dbReference type="PROSITE" id="PS01360">
    <property type="entry name" value="ZF_MYND_1"/>
    <property type="match status" value="1"/>
</dbReference>
<reference evidence="18 19" key="1">
    <citation type="journal article" date="2018" name="Gigascience">
        <title>Genomes of trombidid mites reveal novel predicted allergens and laterally-transferred genes associated with secondary metabolism.</title>
        <authorList>
            <person name="Dong X."/>
            <person name="Chaisiri K."/>
            <person name="Xia D."/>
            <person name="Armstrong S.D."/>
            <person name="Fang Y."/>
            <person name="Donnelly M.J."/>
            <person name="Kadowaki T."/>
            <person name="McGarry J.W."/>
            <person name="Darby A.C."/>
            <person name="Makepeace B.L."/>
        </authorList>
    </citation>
    <scope>NUCLEOTIDE SEQUENCE [LARGE SCALE GENOMIC DNA]</scope>
    <source>
        <strain evidence="18">UoL-WK</strain>
    </source>
</reference>
<proteinExistence type="predicted"/>